<protein>
    <recommendedName>
        <fullName evidence="1">G patch domain-containing protein 4</fullName>
    </recommendedName>
</protein>
<sequence>MAGPEHVKSKGLKFAEEQLLKHGWVQGKGLGKKEDGMSEAIKVKVKCDKFGVGHRQEEQFTFHWWDHVFNKASSNLSVESSKDGVALKKVGEEEQLISNKKPQKSEQSRTKLYGRFLKSATLLSGAEQPEEKKGSESDSSSDDDDDNNLILSSTTKLTDNELMKACGGRTAHKGARHGLNMGAKLARLDEQEKVFLAKYGKNNASFVASATNGESTPEETELKTKKKSKKKRNRNKDMESFEESHKNACPLEEINPVKTRADKDHELEAVQSDMVLQDTLFEKKRKRNKKRKNDTEILTLEESESADYLEEAKNIKNFEVGEVVETAVNGVIEGSEEDIEGAVLLTTKDPDRKKRRKKQHHNANDILTLEEPESAPHPEMEAQENRECWASKKSKKKKQQLGDVLLAEDIPDTASETVKAKKKKNKKYNLNAVASTFNVLLPSTLTLMADDKLYAAADLLIERYSTDISPTFSAQLVDRMD</sequence>
<gene>
    <name evidence="4" type="primary">Gpatch4</name>
    <name evidence="4" type="ORF">GTO96_0000536</name>
</gene>
<dbReference type="GO" id="GO:0005730">
    <property type="term" value="C:nucleolus"/>
    <property type="evidence" value="ECO:0007669"/>
    <property type="project" value="TreeGrafter"/>
</dbReference>
<name>A0A8X7X573_POLSE</name>
<dbReference type="Proteomes" id="UP000886611">
    <property type="component" value="Unassembled WGS sequence"/>
</dbReference>
<dbReference type="PANTHER" id="PTHR23149">
    <property type="entry name" value="G PATCH DOMAIN CONTAINING PROTEIN"/>
    <property type="match status" value="1"/>
</dbReference>
<evidence type="ECO:0000259" key="3">
    <source>
        <dbReference type="PROSITE" id="PS50174"/>
    </source>
</evidence>
<feature type="non-terminal residue" evidence="4">
    <location>
        <position position="1"/>
    </location>
</feature>
<dbReference type="GO" id="GO:0003676">
    <property type="term" value="F:nucleic acid binding"/>
    <property type="evidence" value="ECO:0007669"/>
    <property type="project" value="InterPro"/>
</dbReference>
<feature type="compositionally biased region" description="Basic and acidic residues" evidence="2">
    <location>
        <begin position="235"/>
        <end position="246"/>
    </location>
</feature>
<dbReference type="Pfam" id="PF01585">
    <property type="entry name" value="G-patch"/>
    <property type="match status" value="1"/>
</dbReference>
<evidence type="ECO:0000313" key="4">
    <source>
        <dbReference type="EMBL" id="KAG2462245.1"/>
    </source>
</evidence>
<feature type="non-terminal residue" evidence="4">
    <location>
        <position position="481"/>
    </location>
</feature>
<evidence type="ECO:0000256" key="1">
    <source>
        <dbReference type="ARBA" id="ARBA00040365"/>
    </source>
</evidence>
<feature type="compositionally biased region" description="Basic residues" evidence="2">
    <location>
        <begin position="224"/>
        <end position="234"/>
    </location>
</feature>
<comment type="caution">
    <text evidence="4">The sequence shown here is derived from an EMBL/GenBank/DDBJ whole genome shotgun (WGS) entry which is preliminary data.</text>
</comment>
<dbReference type="PANTHER" id="PTHR23149:SF9">
    <property type="entry name" value="G PATCH DOMAIN-CONTAINING PROTEIN 4"/>
    <property type="match status" value="1"/>
</dbReference>
<dbReference type="InterPro" id="IPR000467">
    <property type="entry name" value="G_patch_dom"/>
</dbReference>
<feature type="domain" description="G-patch" evidence="3">
    <location>
        <begin position="11"/>
        <end position="57"/>
    </location>
</feature>
<organism evidence="4 5">
    <name type="scientific">Polypterus senegalus</name>
    <name type="common">Senegal bichir</name>
    <dbReference type="NCBI Taxonomy" id="55291"/>
    <lineage>
        <taxon>Eukaryota</taxon>
        <taxon>Metazoa</taxon>
        <taxon>Chordata</taxon>
        <taxon>Craniata</taxon>
        <taxon>Vertebrata</taxon>
        <taxon>Euteleostomi</taxon>
        <taxon>Actinopterygii</taxon>
        <taxon>Polypteriformes</taxon>
        <taxon>Polypteridae</taxon>
        <taxon>Polypterus</taxon>
    </lineage>
</organism>
<dbReference type="PROSITE" id="PS50174">
    <property type="entry name" value="G_PATCH"/>
    <property type="match status" value="1"/>
</dbReference>
<dbReference type="AlphaFoldDB" id="A0A8X7X573"/>
<dbReference type="EMBL" id="JAATIS010004040">
    <property type="protein sequence ID" value="KAG2462245.1"/>
    <property type="molecule type" value="Genomic_DNA"/>
</dbReference>
<dbReference type="InterPro" id="IPR050656">
    <property type="entry name" value="PINX1"/>
</dbReference>
<reference evidence="4 5" key="1">
    <citation type="journal article" date="2021" name="Cell">
        <title>Tracing the genetic footprints of vertebrate landing in non-teleost ray-finned fishes.</title>
        <authorList>
            <person name="Bi X."/>
            <person name="Wang K."/>
            <person name="Yang L."/>
            <person name="Pan H."/>
            <person name="Jiang H."/>
            <person name="Wei Q."/>
            <person name="Fang M."/>
            <person name="Yu H."/>
            <person name="Zhu C."/>
            <person name="Cai Y."/>
            <person name="He Y."/>
            <person name="Gan X."/>
            <person name="Zeng H."/>
            <person name="Yu D."/>
            <person name="Zhu Y."/>
            <person name="Jiang H."/>
            <person name="Qiu Q."/>
            <person name="Yang H."/>
            <person name="Zhang Y.E."/>
            <person name="Wang W."/>
            <person name="Zhu M."/>
            <person name="He S."/>
            <person name="Zhang G."/>
        </authorList>
    </citation>
    <scope>NUCLEOTIDE SEQUENCE [LARGE SCALE GENOMIC DNA]</scope>
    <source>
        <strain evidence="4">Bchr_013</strain>
    </source>
</reference>
<feature type="region of interest" description="Disordered" evidence="2">
    <location>
        <begin position="208"/>
        <end position="256"/>
    </location>
</feature>
<proteinExistence type="predicted"/>
<feature type="region of interest" description="Disordered" evidence="2">
    <location>
        <begin position="124"/>
        <end position="156"/>
    </location>
</feature>
<accession>A0A8X7X573</accession>
<evidence type="ECO:0000256" key="2">
    <source>
        <dbReference type="SAM" id="MobiDB-lite"/>
    </source>
</evidence>
<dbReference type="SMART" id="SM00443">
    <property type="entry name" value="G_patch"/>
    <property type="match status" value="1"/>
</dbReference>
<evidence type="ECO:0000313" key="5">
    <source>
        <dbReference type="Proteomes" id="UP000886611"/>
    </source>
</evidence>
<feature type="region of interest" description="Disordered" evidence="2">
    <location>
        <begin position="350"/>
        <end position="379"/>
    </location>
</feature>
<keyword evidence="5" id="KW-1185">Reference proteome</keyword>